<dbReference type="AlphaFoldDB" id="Q04DY7"/>
<dbReference type="CDD" id="cd06423">
    <property type="entry name" value="CESA_like"/>
    <property type="match status" value="1"/>
</dbReference>
<keyword evidence="4" id="KW-0472">Membrane</keyword>
<evidence type="ECO:0000313" key="5">
    <source>
        <dbReference type="EMBL" id="ABJ57335.1"/>
    </source>
</evidence>
<keyword evidence="4" id="KW-0812">Transmembrane</keyword>
<accession>Q04DY7</accession>
<feature type="transmembrane region" description="Helical" evidence="4">
    <location>
        <begin position="344"/>
        <end position="366"/>
    </location>
</feature>
<dbReference type="Proteomes" id="UP000000774">
    <property type="component" value="Chromosome"/>
</dbReference>
<dbReference type="STRING" id="203123.OEOE_1474"/>
<feature type="transmembrane region" description="Helical" evidence="4">
    <location>
        <begin position="12"/>
        <end position="34"/>
    </location>
</feature>
<name>Q04DY7_OENOB</name>
<dbReference type="InterPro" id="IPR017542">
    <property type="entry name" value="XrtG-assoc_glycosyltfrase"/>
</dbReference>
<dbReference type="KEGG" id="ooe:OEOE_1474"/>
<dbReference type="Gene3D" id="3.90.550.10">
    <property type="entry name" value="Spore Coat Polysaccharide Biosynthesis Protein SpsA, Chain A"/>
    <property type="match status" value="1"/>
</dbReference>
<proteinExistence type="inferred from homology"/>
<evidence type="ECO:0000313" key="6">
    <source>
        <dbReference type="Proteomes" id="UP000000774"/>
    </source>
</evidence>
<evidence type="ECO:0000256" key="4">
    <source>
        <dbReference type="SAM" id="Phobius"/>
    </source>
</evidence>
<comment type="similarity">
    <text evidence="1">Belongs to the glycosyltransferase 2 family.</text>
</comment>
<evidence type="ECO:0000256" key="3">
    <source>
        <dbReference type="ARBA" id="ARBA00022679"/>
    </source>
</evidence>
<dbReference type="GO" id="GO:0016757">
    <property type="term" value="F:glycosyltransferase activity"/>
    <property type="evidence" value="ECO:0007669"/>
    <property type="project" value="UniProtKB-KW"/>
</dbReference>
<evidence type="ECO:0000256" key="2">
    <source>
        <dbReference type="ARBA" id="ARBA00022676"/>
    </source>
</evidence>
<evidence type="ECO:0000256" key="1">
    <source>
        <dbReference type="ARBA" id="ARBA00006739"/>
    </source>
</evidence>
<feature type="transmembrane region" description="Helical" evidence="4">
    <location>
        <begin position="316"/>
        <end position="338"/>
    </location>
</feature>
<dbReference type="PANTHER" id="PTHR43630:SF1">
    <property type="entry name" value="POLY-BETA-1,6-N-ACETYL-D-GLUCOSAMINE SYNTHASE"/>
    <property type="match status" value="1"/>
</dbReference>
<dbReference type="NCBIfam" id="TIGR03111">
    <property type="entry name" value="glyc2_xrt_Gpos1"/>
    <property type="match status" value="1"/>
</dbReference>
<dbReference type="RefSeq" id="WP_002821711.1">
    <property type="nucleotide sequence ID" value="NC_008528.1"/>
</dbReference>
<reference evidence="5 6" key="1">
    <citation type="journal article" date="2006" name="Proc. Natl. Acad. Sci. U.S.A.">
        <title>Comparative genomics of the lactic acid bacteria.</title>
        <authorList>
            <person name="Makarova K."/>
            <person name="Slesarev A."/>
            <person name="Wolf Y."/>
            <person name="Sorokin A."/>
            <person name="Mirkin B."/>
            <person name="Koonin E."/>
            <person name="Pavlov A."/>
            <person name="Pavlova N."/>
            <person name="Karamychev V."/>
            <person name="Polouchine N."/>
            <person name="Shakhova V."/>
            <person name="Grigoriev I."/>
            <person name="Lou Y."/>
            <person name="Rohksar D."/>
            <person name="Lucas S."/>
            <person name="Huang K."/>
            <person name="Goodstein D.M."/>
            <person name="Hawkins T."/>
            <person name="Plengvidhya V."/>
            <person name="Welker D."/>
            <person name="Hughes J."/>
            <person name="Goh Y."/>
            <person name="Benson A."/>
            <person name="Baldwin K."/>
            <person name="Lee J.H."/>
            <person name="Diaz-Muniz I."/>
            <person name="Dosti B."/>
            <person name="Smeianov V."/>
            <person name="Wechter W."/>
            <person name="Barabote R."/>
            <person name="Lorca G."/>
            <person name="Altermann E."/>
            <person name="Barrangou R."/>
            <person name="Ganesan B."/>
            <person name="Xie Y."/>
            <person name="Rawsthorne H."/>
            <person name="Tamir D."/>
            <person name="Parker C."/>
            <person name="Breidt F."/>
            <person name="Broadbent J."/>
            <person name="Hutkins R."/>
            <person name="O'Sullivan D."/>
            <person name="Steele J."/>
            <person name="Unlu G."/>
            <person name="Saier M."/>
            <person name="Klaenhammer T."/>
            <person name="Richardson P."/>
            <person name="Kozyavkin S."/>
            <person name="Weimer B."/>
            <person name="Mills D."/>
        </authorList>
    </citation>
    <scope>NUCLEOTIDE SEQUENCE [LARGE SCALE GENOMIC DNA]</scope>
    <source>
        <strain evidence="6">ATCC BAA-331 / PSU-1</strain>
    </source>
</reference>
<keyword evidence="3 5" id="KW-0808">Transferase</keyword>
<dbReference type="CAZy" id="GT2">
    <property type="family name" value="Glycosyltransferase Family 2"/>
</dbReference>
<keyword evidence="4" id="KW-1133">Transmembrane helix</keyword>
<dbReference type="PANTHER" id="PTHR43630">
    <property type="entry name" value="POLY-BETA-1,6-N-ACETYL-D-GLUCOSAMINE SYNTHASE"/>
    <property type="match status" value="1"/>
</dbReference>
<dbReference type="eggNOG" id="COG1215">
    <property type="taxonomic scope" value="Bacteria"/>
</dbReference>
<dbReference type="HOGENOM" id="CLU_603805_0_0_9"/>
<organism evidence="5 6">
    <name type="scientific">Oenococcus oeni (strain ATCC BAA-331 / PSU-1)</name>
    <dbReference type="NCBI Taxonomy" id="203123"/>
    <lineage>
        <taxon>Bacteria</taxon>
        <taxon>Bacillati</taxon>
        <taxon>Bacillota</taxon>
        <taxon>Bacilli</taxon>
        <taxon>Lactobacillales</taxon>
        <taxon>Lactobacillaceae</taxon>
        <taxon>Oenococcus</taxon>
    </lineage>
</organism>
<dbReference type="InterPro" id="IPR029044">
    <property type="entry name" value="Nucleotide-diphossugar_trans"/>
</dbReference>
<dbReference type="PATRIC" id="fig|203123.7.peg.1494"/>
<protein>
    <submittedName>
        <fullName evidence="5">Glycosyltransferase</fullName>
    </submittedName>
</protein>
<gene>
    <name evidence="5" type="ordered locus">OEOE_1474</name>
</gene>
<keyword evidence="2" id="KW-0328">Glycosyltransferase</keyword>
<keyword evidence="6" id="KW-1185">Reference proteome</keyword>
<dbReference type="EMBL" id="CP000411">
    <property type="protein sequence ID" value="ABJ57335.1"/>
    <property type="molecule type" value="Genomic_DNA"/>
</dbReference>
<feature type="transmembrane region" description="Helical" evidence="4">
    <location>
        <begin position="386"/>
        <end position="408"/>
    </location>
</feature>
<dbReference type="SUPFAM" id="SSF53448">
    <property type="entry name" value="Nucleotide-diphospho-sugar transferases"/>
    <property type="match status" value="1"/>
</dbReference>
<dbReference type="Pfam" id="PF13641">
    <property type="entry name" value="Glyco_tranf_2_3"/>
    <property type="match status" value="1"/>
</dbReference>
<sequence length="447" mass="52318">MSFLDQAFAQMGFWITWMLIPIIFEIVPECLYFVKLTFESRKKNDLKKPAKLPIISIIVPVYNSEETLFKCLGSISDSSYPNKLMQVIVANNQSTDNSFQVFNKVQQSFSNLRLQWMNTDKGKASALNSAIYNSSGKYIINLDSDGVLEKNALMRMVLGFENNSDIDAMTGTILTEKAIIQNNKKPLLRLLQNNEYFEYAQAFLSGRSIESSANRLFTMSGAFSAFRKEVLLKTYMYNTQTVGEDTDMTFQIRSKLKGRVALCTDSFFYVDPIESLDQLYIQRQRWQRGEIEVSRSFMSDQLHLDKFFKNFMVRRLMIDHTFVFPRMIWMFGIFVLAYLGYSPIVLLLSVIFMYLLYVFDSFLNFINVRMFLKKFDEERSFYSRKWWIMFTMPLYNLICSFIRLIGIINSITLPIKWKSKTFKEECADIKKVVRSDFKGMKDKKGNK</sequence>